<dbReference type="CDD" id="cd14485">
    <property type="entry name" value="mltA_like_LT_A"/>
    <property type="match status" value="1"/>
</dbReference>
<protein>
    <recommendedName>
        <fullName evidence="2">peptidoglycan lytic exotransglycosylase</fullName>
        <ecNumber evidence="2">4.2.2.n1</ecNumber>
    </recommendedName>
    <alternativeName>
        <fullName evidence="5">Murein hydrolase A</fullName>
    </alternativeName>
</protein>
<feature type="chain" id="PRO_5022242490" description="peptidoglycan lytic exotransglycosylase" evidence="6">
    <location>
        <begin position="23"/>
        <end position="390"/>
    </location>
</feature>
<evidence type="ECO:0000256" key="6">
    <source>
        <dbReference type="SAM" id="SignalP"/>
    </source>
</evidence>
<evidence type="ECO:0000256" key="2">
    <source>
        <dbReference type="ARBA" id="ARBA00012587"/>
    </source>
</evidence>
<dbReference type="AlphaFoldDB" id="A0A562SQ68"/>
<reference evidence="8 9" key="1">
    <citation type="submission" date="2019-07" db="EMBL/GenBank/DDBJ databases">
        <title>Genomic Encyclopedia of Archaeal and Bacterial Type Strains, Phase II (KMG-II): from individual species to whole genera.</title>
        <authorList>
            <person name="Goeker M."/>
        </authorList>
    </citation>
    <scope>NUCLEOTIDE SEQUENCE [LARGE SCALE GENOMIC DNA]</scope>
    <source>
        <strain evidence="8 9">ATCC BAA-252</strain>
    </source>
</reference>
<dbReference type="Gene3D" id="2.40.240.50">
    <property type="entry name" value="Barwin-like endoglucanases"/>
    <property type="match status" value="1"/>
</dbReference>
<evidence type="ECO:0000256" key="5">
    <source>
        <dbReference type="ARBA" id="ARBA00030918"/>
    </source>
</evidence>
<dbReference type="CDD" id="cd14668">
    <property type="entry name" value="mlta_B"/>
    <property type="match status" value="1"/>
</dbReference>
<feature type="signal peptide" evidence="6">
    <location>
        <begin position="1"/>
        <end position="22"/>
    </location>
</feature>
<name>A0A562SQ68_9HYPH</name>
<dbReference type="Proteomes" id="UP000320593">
    <property type="component" value="Unassembled WGS sequence"/>
</dbReference>
<dbReference type="GO" id="GO:0071555">
    <property type="term" value="P:cell wall organization"/>
    <property type="evidence" value="ECO:0007669"/>
    <property type="project" value="UniProtKB-KW"/>
</dbReference>
<dbReference type="InterPro" id="IPR005300">
    <property type="entry name" value="MltA_B"/>
</dbReference>
<dbReference type="PANTHER" id="PTHR30124:SF0">
    <property type="entry name" value="MEMBRANE-BOUND LYTIC MUREIN TRANSGLYCOSYLASE A"/>
    <property type="match status" value="1"/>
</dbReference>
<dbReference type="Pfam" id="PF03562">
    <property type="entry name" value="MltA"/>
    <property type="match status" value="1"/>
</dbReference>
<dbReference type="SMART" id="SM00925">
    <property type="entry name" value="MltA"/>
    <property type="match status" value="1"/>
</dbReference>
<dbReference type="Gene3D" id="2.40.40.10">
    <property type="entry name" value="RlpA-like domain"/>
    <property type="match status" value="1"/>
</dbReference>
<comment type="caution">
    <text evidence="8">The sequence shown here is derived from an EMBL/GenBank/DDBJ whole genome shotgun (WGS) entry which is preliminary data.</text>
</comment>
<dbReference type="EC" id="4.2.2.n1" evidence="2"/>
<proteinExistence type="predicted"/>
<dbReference type="InterPro" id="IPR036908">
    <property type="entry name" value="RlpA-like_sf"/>
</dbReference>
<evidence type="ECO:0000259" key="7">
    <source>
        <dbReference type="SMART" id="SM00925"/>
    </source>
</evidence>
<accession>A0A562SQ68</accession>
<keyword evidence="9" id="KW-1185">Reference proteome</keyword>
<evidence type="ECO:0000313" key="8">
    <source>
        <dbReference type="EMBL" id="TWI82880.1"/>
    </source>
</evidence>
<keyword evidence="4" id="KW-0961">Cell wall biogenesis/degradation</keyword>
<evidence type="ECO:0000256" key="3">
    <source>
        <dbReference type="ARBA" id="ARBA00023239"/>
    </source>
</evidence>
<keyword evidence="6" id="KW-0732">Signal</keyword>
<dbReference type="SUPFAM" id="SSF50685">
    <property type="entry name" value="Barwin-like endoglucanases"/>
    <property type="match status" value="1"/>
</dbReference>
<organism evidence="8 9">
    <name type="scientific">Roseibium hamelinense</name>
    <dbReference type="NCBI Taxonomy" id="150831"/>
    <lineage>
        <taxon>Bacteria</taxon>
        <taxon>Pseudomonadati</taxon>
        <taxon>Pseudomonadota</taxon>
        <taxon>Alphaproteobacteria</taxon>
        <taxon>Hyphomicrobiales</taxon>
        <taxon>Stappiaceae</taxon>
        <taxon>Roseibium</taxon>
    </lineage>
</organism>
<evidence type="ECO:0000313" key="9">
    <source>
        <dbReference type="Proteomes" id="UP000320593"/>
    </source>
</evidence>
<dbReference type="GO" id="GO:0009253">
    <property type="term" value="P:peptidoglycan catabolic process"/>
    <property type="evidence" value="ECO:0007669"/>
    <property type="project" value="TreeGrafter"/>
</dbReference>
<sequence length="390" mass="42432">MRPIAGTLALALVLLLWHPALSGDTQIGDDAGSMLADLQQDAREITFGQLAGWDLDDHQAALIVLQHLCANPATGTGRSIKKEVCAALDEKRPAESAKTFFERAFQPFQLKQSGFLTGYFEPELPASRRSTDRFSYPLYRAPENLIRIDESTRPPGWQEPLTHGMRTTKGVVEAPDRGQIMDGALDGLGLELVWLDDPIDAFFVHVQGSARLRLHDGGVMRVGYAGKTGHPYRSIARVLVERGAGTPEQLTMSGLRAWLERHPEERDRLFRENRSHIFFREVILASPDEGPIGSAGVPLHAGRSLAVDPQHYPLGLPVFLSSDLQAIGNGRPFSRLVMALDTGSAIKGAGRGDLFVGSGDQAGAIAGEIRHPSVFTVLVPRSLLQKSSGQ</sequence>
<keyword evidence="3" id="KW-0456">Lyase</keyword>
<comment type="catalytic activity">
    <reaction evidence="1">
        <text>Exolytic cleavage of the (1-&gt;4)-beta-glycosidic linkage between N-acetylmuramic acid (MurNAc) and N-acetylglucosamine (GlcNAc) residues in peptidoglycan, from either the reducing or the non-reducing ends of the peptidoglycan chains, with concomitant formation of a 1,6-anhydrobond in the MurNAc residue.</text>
        <dbReference type="EC" id="4.2.2.n1"/>
    </reaction>
</comment>
<dbReference type="Pfam" id="PF06725">
    <property type="entry name" value="3D"/>
    <property type="match status" value="1"/>
</dbReference>
<dbReference type="RefSeq" id="WP_208995233.1">
    <property type="nucleotide sequence ID" value="NZ_SMLY01000080.1"/>
</dbReference>
<evidence type="ECO:0000256" key="4">
    <source>
        <dbReference type="ARBA" id="ARBA00023316"/>
    </source>
</evidence>
<dbReference type="GO" id="GO:0004553">
    <property type="term" value="F:hydrolase activity, hydrolyzing O-glycosyl compounds"/>
    <property type="evidence" value="ECO:0007669"/>
    <property type="project" value="InterPro"/>
</dbReference>
<feature type="domain" description="Lytic transglycosylase MltA" evidence="7">
    <location>
        <begin position="123"/>
        <end position="280"/>
    </location>
</feature>
<dbReference type="EMBL" id="VLLF01000008">
    <property type="protein sequence ID" value="TWI82880.1"/>
    <property type="molecule type" value="Genomic_DNA"/>
</dbReference>
<dbReference type="GO" id="GO:0019867">
    <property type="term" value="C:outer membrane"/>
    <property type="evidence" value="ECO:0007669"/>
    <property type="project" value="InterPro"/>
</dbReference>
<dbReference type="InterPro" id="IPR010611">
    <property type="entry name" value="3D_dom"/>
</dbReference>
<dbReference type="GO" id="GO:0008933">
    <property type="term" value="F:peptidoglycan lytic transglycosylase activity"/>
    <property type="evidence" value="ECO:0007669"/>
    <property type="project" value="TreeGrafter"/>
</dbReference>
<dbReference type="GO" id="GO:0009254">
    <property type="term" value="P:peptidoglycan turnover"/>
    <property type="evidence" value="ECO:0007669"/>
    <property type="project" value="InterPro"/>
</dbReference>
<dbReference type="PIRSF" id="PIRSF019422">
    <property type="entry name" value="MltA"/>
    <property type="match status" value="1"/>
</dbReference>
<dbReference type="PANTHER" id="PTHR30124">
    <property type="entry name" value="MEMBRANE-BOUND LYTIC MUREIN TRANSGLYCOSYLASE A"/>
    <property type="match status" value="1"/>
</dbReference>
<dbReference type="InterPro" id="IPR026044">
    <property type="entry name" value="MltA"/>
</dbReference>
<gene>
    <name evidence="8" type="ORF">JM93_03395</name>
</gene>
<evidence type="ECO:0000256" key="1">
    <source>
        <dbReference type="ARBA" id="ARBA00001420"/>
    </source>
</evidence>